<evidence type="ECO:0000259" key="12">
    <source>
        <dbReference type="PROSITE" id="PS50866"/>
    </source>
</evidence>
<accession>C8Z3M3</accession>
<evidence type="ECO:0000256" key="5">
    <source>
        <dbReference type="ARBA" id="ARBA00022892"/>
    </source>
</evidence>
<dbReference type="SMART" id="SM01190">
    <property type="entry name" value="EMP24_GP25L"/>
    <property type="match status" value="1"/>
</dbReference>
<evidence type="ECO:0000313" key="13">
    <source>
        <dbReference type="EMBL" id="CAY77647.1"/>
    </source>
</evidence>
<feature type="chain" id="PRO_5002994544" evidence="11">
    <location>
        <begin position="26"/>
        <end position="215"/>
    </location>
</feature>
<comment type="subcellular location">
    <subcellularLocation>
        <location evidence="8">Endomembrane system</location>
        <topology evidence="8">Single-pass membrane protein</topology>
    </subcellularLocation>
    <subcellularLocation>
        <location evidence="1 9">Membrane</location>
        <topology evidence="1 9">Single-pass type I membrane protein</topology>
    </subcellularLocation>
</comment>
<dbReference type="InterPro" id="IPR009038">
    <property type="entry name" value="GOLD_dom"/>
</dbReference>
<evidence type="ECO:0000256" key="4">
    <source>
        <dbReference type="ARBA" id="ARBA00022729"/>
    </source>
</evidence>
<keyword evidence="5" id="KW-0813">Transport</keyword>
<gene>
    <name evidence="13" type="ORF">EC1118_1A20_0793g</name>
</gene>
<feature type="domain" description="GOLD" evidence="12">
    <location>
        <begin position="41"/>
        <end position="123"/>
    </location>
</feature>
<feature type="signal peptide" evidence="11">
    <location>
        <begin position="1"/>
        <end position="25"/>
    </location>
</feature>
<dbReference type="Proteomes" id="UP000000286">
    <property type="component" value="Chromosome I"/>
</dbReference>
<protein>
    <submittedName>
        <fullName evidence="13">Erp2p</fullName>
    </submittedName>
</protein>
<organism evidence="13 14">
    <name type="scientific">Saccharomyces cerevisiae (strain Lalvin EC1118 / Prise de mousse)</name>
    <name type="common">Baker's yeast</name>
    <dbReference type="NCBI Taxonomy" id="643680"/>
    <lineage>
        <taxon>Eukaryota</taxon>
        <taxon>Fungi</taxon>
        <taxon>Dikarya</taxon>
        <taxon>Ascomycota</taxon>
        <taxon>Saccharomycotina</taxon>
        <taxon>Saccharomycetes</taxon>
        <taxon>Saccharomycetales</taxon>
        <taxon>Saccharomycetaceae</taxon>
        <taxon>Saccharomyces</taxon>
    </lineage>
</organism>
<evidence type="ECO:0000256" key="10">
    <source>
        <dbReference type="SAM" id="Phobius"/>
    </source>
</evidence>
<dbReference type="HOGENOM" id="CLU_066963_4_2_1"/>
<dbReference type="EMBL" id="FN393058">
    <property type="protein sequence ID" value="CAY77647.1"/>
    <property type="molecule type" value="Genomic_DNA"/>
</dbReference>
<keyword evidence="6 10" id="KW-1133">Transmembrane helix</keyword>
<evidence type="ECO:0000256" key="11">
    <source>
        <dbReference type="SAM" id="SignalP"/>
    </source>
</evidence>
<dbReference type="AlphaFoldDB" id="C8Z3M3"/>
<dbReference type="Pfam" id="PF01105">
    <property type="entry name" value="EMP24_GP25L"/>
    <property type="match status" value="1"/>
</dbReference>
<proteinExistence type="inferred from homology"/>
<evidence type="ECO:0000256" key="7">
    <source>
        <dbReference type="ARBA" id="ARBA00023136"/>
    </source>
</evidence>
<dbReference type="InterPro" id="IPR036598">
    <property type="entry name" value="GOLD_dom_sf"/>
</dbReference>
<reference evidence="13 14" key="1">
    <citation type="journal article" date="2009" name="Proc. Natl. Acad. Sci. U.S.A.">
        <title>Eukaryote-to-eukaryote gene transfer events revealed by the genome sequence of the wine yeast Saccharomyces cerevisiae EC1118.</title>
        <authorList>
            <person name="Novo M."/>
            <person name="Bigey F."/>
            <person name="Beyne E."/>
            <person name="Galeote V."/>
            <person name="Gavory F."/>
            <person name="Mallet S."/>
            <person name="Cambot B."/>
            <person name="Legras J.L."/>
            <person name="Wincker P."/>
            <person name="Casaregola S."/>
            <person name="Dequin S."/>
        </authorList>
    </citation>
    <scope>NUCLEOTIDE SEQUENCE [LARGE SCALE GENOMIC DNA]</scope>
    <source>
        <strain evidence="14">Lalvin EC1118 / Prise de mousse</strain>
    </source>
</reference>
<dbReference type="OrthoDB" id="1929172at2759"/>
<dbReference type="GO" id="GO:0006888">
    <property type="term" value="P:endoplasmic reticulum to Golgi vesicle-mediated transport"/>
    <property type="evidence" value="ECO:0007669"/>
    <property type="project" value="UniProtKB-ARBA"/>
</dbReference>
<evidence type="ECO:0000256" key="8">
    <source>
        <dbReference type="ARBA" id="ARBA00037847"/>
    </source>
</evidence>
<dbReference type="GO" id="GO:0012505">
    <property type="term" value="C:endomembrane system"/>
    <property type="evidence" value="ECO:0007669"/>
    <property type="project" value="UniProtKB-SubCell"/>
</dbReference>
<evidence type="ECO:0000256" key="9">
    <source>
        <dbReference type="RuleBase" id="RU003827"/>
    </source>
</evidence>
<keyword evidence="3 9" id="KW-0812">Transmembrane</keyword>
<dbReference type="PROSITE" id="PS50866">
    <property type="entry name" value="GOLD"/>
    <property type="match status" value="1"/>
</dbReference>
<keyword evidence="5" id="KW-0931">ER-Golgi transport</keyword>
<evidence type="ECO:0000256" key="6">
    <source>
        <dbReference type="ARBA" id="ARBA00022989"/>
    </source>
</evidence>
<keyword evidence="4 11" id="KW-0732">Signal</keyword>
<dbReference type="InterPro" id="IPR015720">
    <property type="entry name" value="Emp24-like"/>
</dbReference>
<name>C8Z3M3_YEAS8</name>
<dbReference type="GO" id="GO:0016020">
    <property type="term" value="C:membrane"/>
    <property type="evidence" value="ECO:0007669"/>
    <property type="project" value="UniProtKB-SubCell"/>
</dbReference>
<dbReference type="SUPFAM" id="SSF101576">
    <property type="entry name" value="Supernatant protein factor (SPF), C-terminal domain"/>
    <property type="match status" value="1"/>
</dbReference>
<dbReference type="PANTHER" id="PTHR22811">
    <property type="entry name" value="TRANSMEMBRANE EMP24 DOMAIN-CONTAINING PROTEIN"/>
    <property type="match status" value="1"/>
</dbReference>
<evidence type="ECO:0000313" key="14">
    <source>
        <dbReference type="Proteomes" id="UP000000286"/>
    </source>
</evidence>
<evidence type="ECO:0000256" key="2">
    <source>
        <dbReference type="ARBA" id="ARBA00007104"/>
    </source>
</evidence>
<dbReference type="GO" id="GO:0005737">
    <property type="term" value="C:cytoplasm"/>
    <property type="evidence" value="ECO:0007669"/>
    <property type="project" value="GOC"/>
</dbReference>
<feature type="transmembrane region" description="Helical" evidence="10">
    <location>
        <begin position="181"/>
        <end position="207"/>
    </location>
</feature>
<evidence type="ECO:0000256" key="1">
    <source>
        <dbReference type="ARBA" id="ARBA00004479"/>
    </source>
</evidence>
<keyword evidence="7 10" id="KW-0472">Membrane</keyword>
<sequence>MIKSTIALPSFFIVLILALVNSVAASSSYAPVAISLPAFSKECLYYDMVTEDDSLAVGYQVLTGGNFEIDFDITAPDGSVITSEKQKKYSDFLLKSFGVGKYTFCFSNNYGTALKKVEITLEKEKTLTDEHEADVNNDDIIANNAVEEIDRNLNKITKTLNYLRAREWRNMSTVNSTESRLTWLSILIIIIIAVISIAQVLLIQFLFAGRQKNYV</sequence>
<comment type="similarity">
    <text evidence="2 9">Belongs to the EMP24/GP25L family.</text>
</comment>
<evidence type="ECO:0000256" key="3">
    <source>
        <dbReference type="ARBA" id="ARBA00022692"/>
    </source>
</evidence>